<name>A0ABW7Z287_9ACTN</name>
<dbReference type="Proteomes" id="UP001612741">
    <property type="component" value="Unassembled WGS sequence"/>
</dbReference>
<protein>
    <submittedName>
        <fullName evidence="3">Uncharacterized protein</fullName>
    </submittedName>
</protein>
<proteinExistence type="predicted"/>
<feature type="chain" id="PRO_5045262850" evidence="2">
    <location>
        <begin position="30"/>
        <end position="222"/>
    </location>
</feature>
<keyword evidence="4" id="KW-1185">Reference proteome</keyword>
<organism evidence="3 4">
    <name type="scientific">Nonomuraea typhae</name>
    <dbReference type="NCBI Taxonomy" id="2603600"/>
    <lineage>
        <taxon>Bacteria</taxon>
        <taxon>Bacillati</taxon>
        <taxon>Actinomycetota</taxon>
        <taxon>Actinomycetes</taxon>
        <taxon>Streptosporangiales</taxon>
        <taxon>Streptosporangiaceae</taxon>
        <taxon>Nonomuraea</taxon>
    </lineage>
</organism>
<comment type="caution">
    <text evidence="3">The sequence shown here is derived from an EMBL/GenBank/DDBJ whole genome shotgun (WGS) entry which is preliminary data.</text>
</comment>
<dbReference type="EMBL" id="JBITGY010000009">
    <property type="protein sequence ID" value="MFI6502290.1"/>
    <property type="molecule type" value="Genomic_DNA"/>
</dbReference>
<feature type="signal peptide" evidence="2">
    <location>
        <begin position="1"/>
        <end position="29"/>
    </location>
</feature>
<evidence type="ECO:0000313" key="3">
    <source>
        <dbReference type="EMBL" id="MFI6502290.1"/>
    </source>
</evidence>
<evidence type="ECO:0000313" key="4">
    <source>
        <dbReference type="Proteomes" id="UP001612741"/>
    </source>
</evidence>
<evidence type="ECO:0000256" key="1">
    <source>
        <dbReference type="SAM" id="MobiDB-lite"/>
    </source>
</evidence>
<accession>A0ABW7Z287</accession>
<gene>
    <name evidence="3" type="ORF">ACIBG2_33270</name>
</gene>
<evidence type="ECO:0000256" key="2">
    <source>
        <dbReference type="SAM" id="SignalP"/>
    </source>
</evidence>
<reference evidence="3 4" key="1">
    <citation type="submission" date="2024-10" db="EMBL/GenBank/DDBJ databases">
        <title>The Natural Products Discovery Center: Release of the First 8490 Sequenced Strains for Exploring Actinobacteria Biosynthetic Diversity.</title>
        <authorList>
            <person name="Kalkreuter E."/>
            <person name="Kautsar S.A."/>
            <person name="Yang D."/>
            <person name="Bader C.D."/>
            <person name="Teijaro C.N."/>
            <person name="Fluegel L."/>
            <person name="Davis C.M."/>
            <person name="Simpson J.R."/>
            <person name="Lauterbach L."/>
            <person name="Steele A.D."/>
            <person name="Gui C."/>
            <person name="Meng S."/>
            <person name="Li G."/>
            <person name="Viehrig K."/>
            <person name="Ye F."/>
            <person name="Su P."/>
            <person name="Kiefer A.F."/>
            <person name="Nichols A."/>
            <person name="Cepeda A.J."/>
            <person name="Yan W."/>
            <person name="Fan B."/>
            <person name="Jiang Y."/>
            <person name="Adhikari A."/>
            <person name="Zheng C.-J."/>
            <person name="Schuster L."/>
            <person name="Cowan T.M."/>
            <person name="Smanski M.J."/>
            <person name="Chevrette M.G."/>
            <person name="De Carvalho L.P.S."/>
            <person name="Shen B."/>
        </authorList>
    </citation>
    <scope>NUCLEOTIDE SEQUENCE [LARGE SCALE GENOMIC DNA]</scope>
    <source>
        <strain evidence="3 4">NPDC050545</strain>
    </source>
</reference>
<dbReference type="RefSeq" id="WP_397087436.1">
    <property type="nucleotide sequence ID" value="NZ_JBITGY010000009.1"/>
</dbReference>
<keyword evidence="2" id="KW-0732">Signal</keyword>
<feature type="region of interest" description="Disordered" evidence="1">
    <location>
        <begin position="158"/>
        <end position="206"/>
    </location>
</feature>
<sequence>MSSRSIRSILAVAALTTGVSWLAAGPASAAGHCASQAALLKPPTTVASICDNLTHTRLSGTYGERMTAPRDSDVAVSAETLARKAGLPGLSKATAVFSLADMGGAAAAAGTPSLPSGMPRRVSMQSLPVAPDLPGLPSSPAVPGVPAKLPPVSGRLSDLPDGSGVPGLKPPIALPEPGESATGTVGRALPKSPDKALKAVPLPEGNEVTDGVTQLLRGLRLS</sequence>